<sequence length="521" mass="57973">MFSSSVCDEIITVQTGPLANRVCLHLWNYEAYFSTGDCCAHTYSDSTKLSVCIPYVRQHVFCDRRSGLTIPRALAIDLPGSIDYGFHFEDFGSGGQDACPFWDGQVHSVYRSNLSAPLSEIVDDCFQWTSCFSSLIRRLWRENDMICTLPNGACSPTSQTKTEETETLAFVQGLDVLRPSTALADDVDNRLRHLLERCDRPSAFRLFTDAESGFVGLDIPLLDWWLDEFPKRPVLTFAIYNSNDVRNQDVRIQRIAQAHQLILATRMESADEGLTHATWIPLDLSSVSDPTLSNCQGSGILAAGISCLTTALQLTPNKGGLSPDDWVTLSQTGNSRRMLTARIGFEYKGVANGNLMWKTLNPYWTDKAQTPDVSRWREASLRGVQMSPVGDRILQFAAAPSGTHRPTDLFGQTSYSDPVATYPRVEVGTRVSLFPQLADFPVCLHADFGPSASCTQPPMARVASLLDVPSDQSAEWQQLRNLVGSFKRGRTRPPLDGIEPDQWEEFVESGRQNLVDSYQKC</sequence>
<evidence type="ECO:0000313" key="2">
    <source>
        <dbReference type="Proteomes" id="UP000316759"/>
    </source>
</evidence>
<dbReference type="PANTHER" id="PTHR13391:SF0">
    <property type="entry name" value="PROTEIN MISATO HOMOLOG 1"/>
    <property type="match status" value="1"/>
</dbReference>
<organism evidence="1 2">
    <name type="scientific">Fasciola gigantica</name>
    <name type="common">Giant liver fluke</name>
    <dbReference type="NCBI Taxonomy" id="46835"/>
    <lineage>
        <taxon>Eukaryota</taxon>
        <taxon>Metazoa</taxon>
        <taxon>Spiralia</taxon>
        <taxon>Lophotrochozoa</taxon>
        <taxon>Platyhelminthes</taxon>
        <taxon>Trematoda</taxon>
        <taxon>Digenea</taxon>
        <taxon>Plagiorchiida</taxon>
        <taxon>Echinostomata</taxon>
        <taxon>Echinostomatoidea</taxon>
        <taxon>Fasciolidae</taxon>
        <taxon>Fasciola</taxon>
    </lineage>
</organism>
<proteinExistence type="predicted"/>
<dbReference type="AlphaFoldDB" id="A0A504YD15"/>
<keyword evidence="2" id="KW-1185">Reference proteome</keyword>
<dbReference type="EMBL" id="SUNJ01012335">
    <property type="protein sequence ID" value="TPP58135.1"/>
    <property type="molecule type" value="Genomic_DNA"/>
</dbReference>
<dbReference type="PANTHER" id="PTHR13391">
    <property type="entry name" value="MITOCHONDRIAL DISTRIBUTION REGULATOR MISATO"/>
    <property type="match status" value="1"/>
</dbReference>
<dbReference type="STRING" id="46835.A0A504YD15"/>
<evidence type="ECO:0000313" key="1">
    <source>
        <dbReference type="EMBL" id="TPP58135.1"/>
    </source>
</evidence>
<name>A0A504YD15_FASGI</name>
<protein>
    <submittedName>
        <fullName evidence="1">Uncharacterized protein</fullName>
    </submittedName>
</protein>
<dbReference type="Proteomes" id="UP000316759">
    <property type="component" value="Unassembled WGS sequence"/>
</dbReference>
<dbReference type="OrthoDB" id="271881at2759"/>
<dbReference type="InterPro" id="IPR049942">
    <property type="entry name" value="DML1/Misato"/>
</dbReference>
<dbReference type="GO" id="GO:0005737">
    <property type="term" value="C:cytoplasm"/>
    <property type="evidence" value="ECO:0007669"/>
    <property type="project" value="TreeGrafter"/>
</dbReference>
<gene>
    <name evidence="1" type="ORF">FGIG_10326</name>
</gene>
<dbReference type="SUPFAM" id="SSF52490">
    <property type="entry name" value="Tubulin nucleotide-binding domain-like"/>
    <property type="match status" value="1"/>
</dbReference>
<reference evidence="1 2" key="1">
    <citation type="submission" date="2019-04" db="EMBL/GenBank/DDBJ databases">
        <title>Annotation for the trematode Fasciola gigantica.</title>
        <authorList>
            <person name="Choi Y.-J."/>
        </authorList>
    </citation>
    <scope>NUCLEOTIDE SEQUENCE [LARGE SCALE GENOMIC DNA]</scope>
    <source>
        <strain evidence="1">Uganda_cow_1</strain>
    </source>
</reference>
<accession>A0A504YD15</accession>
<comment type="caution">
    <text evidence="1">The sequence shown here is derived from an EMBL/GenBank/DDBJ whole genome shotgun (WGS) entry which is preliminary data.</text>
</comment>
<dbReference type="InterPro" id="IPR036525">
    <property type="entry name" value="Tubulin/FtsZ_GTPase_sf"/>
</dbReference>
<dbReference type="GO" id="GO:0007005">
    <property type="term" value="P:mitochondrion organization"/>
    <property type="evidence" value="ECO:0007669"/>
    <property type="project" value="InterPro"/>
</dbReference>
<dbReference type="Gene3D" id="3.40.50.1440">
    <property type="entry name" value="Tubulin/FtsZ, GTPase domain"/>
    <property type="match status" value="1"/>
</dbReference>